<keyword evidence="4 8" id="KW-1133">Transmembrane helix</keyword>
<dbReference type="STRING" id="136037.A0A067QUX1"/>
<feature type="transmembrane region" description="Helical" evidence="8">
    <location>
        <begin position="257"/>
        <end position="276"/>
    </location>
</feature>
<evidence type="ECO:0000256" key="7">
    <source>
        <dbReference type="SAM" id="MobiDB-lite"/>
    </source>
</evidence>
<feature type="transmembrane region" description="Helical" evidence="8">
    <location>
        <begin position="283"/>
        <end position="300"/>
    </location>
</feature>
<feature type="region of interest" description="Disordered" evidence="7">
    <location>
        <begin position="415"/>
        <end position="437"/>
    </location>
</feature>
<keyword evidence="5 8" id="KW-0472">Membrane</keyword>
<evidence type="ECO:0000256" key="4">
    <source>
        <dbReference type="ARBA" id="ARBA00022989"/>
    </source>
</evidence>
<evidence type="ECO:0000259" key="9">
    <source>
        <dbReference type="Pfam" id="PF09779"/>
    </source>
</evidence>
<evidence type="ECO:0000313" key="11">
    <source>
        <dbReference type="Proteomes" id="UP000027135"/>
    </source>
</evidence>
<feature type="compositionally biased region" description="Polar residues" evidence="7">
    <location>
        <begin position="415"/>
        <end position="432"/>
    </location>
</feature>
<dbReference type="OrthoDB" id="5966927at2759"/>
<feature type="domain" description="Ima1 N-terminal" evidence="9">
    <location>
        <begin position="36"/>
        <end position="155"/>
    </location>
</feature>
<evidence type="ECO:0000256" key="5">
    <source>
        <dbReference type="ARBA" id="ARBA00023136"/>
    </source>
</evidence>
<evidence type="ECO:0000256" key="2">
    <source>
        <dbReference type="ARBA" id="ARBA00007600"/>
    </source>
</evidence>
<feature type="region of interest" description="Disordered" evidence="7">
    <location>
        <begin position="357"/>
        <end position="378"/>
    </location>
</feature>
<evidence type="ECO:0000256" key="6">
    <source>
        <dbReference type="ARBA" id="ARBA00023242"/>
    </source>
</evidence>
<comment type="similarity">
    <text evidence="2">Belongs to the TMEM201 family.</text>
</comment>
<dbReference type="InterPro" id="IPR040041">
    <property type="entry name" value="TMEM201"/>
</dbReference>
<feature type="transmembrane region" description="Helical" evidence="8">
    <location>
        <begin position="203"/>
        <end position="221"/>
    </location>
</feature>
<sequence length="759" mass="83992">MESLAIMLSVLAAGSVVFITGLNLYFKIRHKFPIRVNCWFCNSYTDVPYGNRNYWDCPNCEQYNGFLSDGSYNKTIPAQHDELLNQPVHAVSPRKKSLLDANGNGLCRKCNINQELKVQQLALFMPVNPARYDEEVDEFRRHLERAYRLCSSCEEVLKMTLHKQKSMLLGFKLTQLRNSSLHKGFVSVLKARCFQFYLSWNRVARYFATVLAACLVLAASVDLNDGQLPLSSLVQNSTLWCAVDVSPHVVNLVPVTLMYEIPLTALGTVTQFVVTVPRKRGNIGIICVCFWIVLHAQSWLKRWEKLEEYISLLDFSIVHVVIAFVTLCVCTLDALVARGRYPAVKCHNIARKGCSRNSSLESSRDLSNISDDGPTPTIRNCQQKHVNSSSSSHEVGVKLPKVCDFYPISGTSARTSSHIEHSPSTVTSNYEDNNSEDLGRGFGNLNLGSSSYENWMSRKNNGISSFETKVYGQNRCNELFNGSLRNRKRPIIRPSQLSLCKNVTQSSWVAGGYWQSPVHGKALPLTGNESQEMSTATAFAPLSRSSSQSSGFVSQSSQPGVCDGATSLPNSCTGSTCGADFDSFSALSEPVCSYTAAPTYCARSKRGTFVGTPYYGGPPVFTHQTYSMIPQMPTFLPSYGSPLLPQPQPVPCYYAPQSPRPLSPIWNPSAFSIIPLKPPHTPAVDVLSRSSSQNSNDSRSSVDKSSTETAAQRHRTFLSAVRDNLFLAVLFFVSLLFNALILVCVMLWNSSTLFPGILS</sequence>
<dbReference type="eggNOG" id="KOG4623">
    <property type="taxonomic scope" value="Eukaryota"/>
</dbReference>
<dbReference type="GO" id="GO:0005521">
    <property type="term" value="F:lamin binding"/>
    <property type="evidence" value="ECO:0007669"/>
    <property type="project" value="TreeGrafter"/>
</dbReference>
<feature type="transmembrane region" description="Helical" evidence="8">
    <location>
        <begin position="725"/>
        <end position="748"/>
    </location>
</feature>
<keyword evidence="3 8" id="KW-0812">Transmembrane</keyword>
<reference evidence="10 11" key="1">
    <citation type="journal article" date="2014" name="Nat. Commun.">
        <title>Molecular traces of alternative social organization in a termite genome.</title>
        <authorList>
            <person name="Terrapon N."/>
            <person name="Li C."/>
            <person name="Robertson H.M."/>
            <person name="Ji L."/>
            <person name="Meng X."/>
            <person name="Booth W."/>
            <person name="Chen Z."/>
            <person name="Childers C.P."/>
            <person name="Glastad K.M."/>
            <person name="Gokhale K."/>
            <person name="Gowin J."/>
            <person name="Gronenberg W."/>
            <person name="Hermansen R.A."/>
            <person name="Hu H."/>
            <person name="Hunt B.G."/>
            <person name="Huylmans A.K."/>
            <person name="Khalil S.M."/>
            <person name="Mitchell R.D."/>
            <person name="Munoz-Torres M.C."/>
            <person name="Mustard J.A."/>
            <person name="Pan H."/>
            <person name="Reese J.T."/>
            <person name="Scharf M.E."/>
            <person name="Sun F."/>
            <person name="Vogel H."/>
            <person name="Xiao J."/>
            <person name="Yang W."/>
            <person name="Yang Z."/>
            <person name="Yang Z."/>
            <person name="Zhou J."/>
            <person name="Zhu J."/>
            <person name="Brent C.S."/>
            <person name="Elsik C.G."/>
            <person name="Goodisman M.A."/>
            <person name="Liberles D.A."/>
            <person name="Roe R.M."/>
            <person name="Vargo E.L."/>
            <person name="Vilcinskas A."/>
            <person name="Wang J."/>
            <person name="Bornberg-Bauer E."/>
            <person name="Korb J."/>
            <person name="Zhang G."/>
            <person name="Liebig J."/>
        </authorList>
    </citation>
    <scope>NUCLEOTIDE SEQUENCE [LARGE SCALE GENOMIC DNA]</scope>
    <source>
        <tissue evidence="10">Whole organism</tissue>
    </source>
</reference>
<proteinExistence type="inferred from homology"/>
<dbReference type="InterPro" id="IPR018617">
    <property type="entry name" value="Ima1_N"/>
</dbReference>
<keyword evidence="6" id="KW-0539">Nucleus</keyword>
<protein>
    <recommendedName>
        <fullName evidence="9">Ima1 N-terminal domain-containing protein</fullName>
    </recommendedName>
</protein>
<dbReference type="GO" id="GO:0030473">
    <property type="term" value="P:nuclear migration along microtubule"/>
    <property type="evidence" value="ECO:0007669"/>
    <property type="project" value="TreeGrafter"/>
</dbReference>
<feature type="compositionally biased region" description="Low complexity" evidence="7">
    <location>
        <begin position="688"/>
        <end position="699"/>
    </location>
</feature>
<name>A0A067QUX1_ZOONE</name>
<dbReference type="Proteomes" id="UP000027135">
    <property type="component" value="Unassembled WGS sequence"/>
</dbReference>
<dbReference type="AlphaFoldDB" id="A0A067QUX1"/>
<organism evidence="10 11">
    <name type="scientific">Zootermopsis nevadensis</name>
    <name type="common">Dampwood termite</name>
    <dbReference type="NCBI Taxonomy" id="136037"/>
    <lineage>
        <taxon>Eukaryota</taxon>
        <taxon>Metazoa</taxon>
        <taxon>Ecdysozoa</taxon>
        <taxon>Arthropoda</taxon>
        <taxon>Hexapoda</taxon>
        <taxon>Insecta</taxon>
        <taxon>Pterygota</taxon>
        <taxon>Neoptera</taxon>
        <taxon>Polyneoptera</taxon>
        <taxon>Dictyoptera</taxon>
        <taxon>Blattodea</taxon>
        <taxon>Blattoidea</taxon>
        <taxon>Termitoidae</taxon>
        <taxon>Termopsidae</taxon>
        <taxon>Zootermopsis</taxon>
    </lineage>
</organism>
<evidence type="ECO:0000256" key="8">
    <source>
        <dbReference type="SAM" id="Phobius"/>
    </source>
</evidence>
<dbReference type="FunCoup" id="A0A067QUX1">
    <property type="interactions" value="14"/>
</dbReference>
<accession>A0A067QUX1</accession>
<feature type="transmembrane region" description="Helical" evidence="8">
    <location>
        <begin position="6"/>
        <end position="26"/>
    </location>
</feature>
<dbReference type="InParanoid" id="A0A067QUX1"/>
<comment type="subcellular location">
    <subcellularLocation>
        <location evidence="1">Nucleus inner membrane</location>
        <topology evidence="1">Multi-pass membrane protein</topology>
    </subcellularLocation>
</comment>
<evidence type="ECO:0000256" key="1">
    <source>
        <dbReference type="ARBA" id="ARBA00004473"/>
    </source>
</evidence>
<evidence type="ECO:0000313" key="10">
    <source>
        <dbReference type="EMBL" id="KDR09544.1"/>
    </source>
</evidence>
<dbReference type="GO" id="GO:0051015">
    <property type="term" value="F:actin filament binding"/>
    <property type="evidence" value="ECO:0007669"/>
    <property type="project" value="TreeGrafter"/>
</dbReference>
<dbReference type="Pfam" id="PF09779">
    <property type="entry name" value="Ima1_N"/>
    <property type="match status" value="1"/>
</dbReference>
<dbReference type="PANTHER" id="PTHR28646:SF1">
    <property type="entry name" value="TRANSMEMBRANE PROTEIN 201"/>
    <property type="match status" value="1"/>
</dbReference>
<dbReference type="PANTHER" id="PTHR28646">
    <property type="entry name" value="TRANSMEMBRANE PROTEIN 201"/>
    <property type="match status" value="1"/>
</dbReference>
<feature type="region of interest" description="Disordered" evidence="7">
    <location>
        <begin position="684"/>
        <end position="707"/>
    </location>
</feature>
<feature type="compositionally biased region" description="Polar residues" evidence="7">
    <location>
        <begin position="357"/>
        <end position="370"/>
    </location>
</feature>
<keyword evidence="11" id="KW-1185">Reference proteome</keyword>
<evidence type="ECO:0000256" key="3">
    <source>
        <dbReference type="ARBA" id="ARBA00022692"/>
    </source>
</evidence>
<dbReference type="GO" id="GO:0005637">
    <property type="term" value="C:nuclear inner membrane"/>
    <property type="evidence" value="ECO:0007669"/>
    <property type="project" value="UniProtKB-SubCell"/>
</dbReference>
<dbReference type="EMBL" id="KK853235">
    <property type="protein sequence ID" value="KDR09544.1"/>
    <property type="molecule type" value="Genomic_DNA"/>
</dbReference>
<feature type="transmembrane region" description="Helical" evidence="8">
    <location>
        <begin position="312"/>
        <end position="335"/>
    </location>
</feature>
<dbReference type="OMA" id="CHNIARK"/>
<gene>
    <name evidence="10" type="ORF">L798_00503</name>
</gene>